<dbReference type="OrthoDB" id="9810759at2"/>
<protein>
    <submittedName>
        <fullName evidence="14">Voltage-gated potassium channel</fullName>
    </submittedName>
</protein>
<reference evidence="14 15" key="1">
    <citation type="submission" date="2019-03" db="EMBL/GenBank/DDBJ databases">
        <title>Genomic Encyclopedia of Type Strains, Phase IV (KMG-IV): sequencing the most valuable type-strain genomes for metagenomic binning, comparative biology and taxonomic classification.</title>
        <authorList>
            <person name="Goeker M."/>
        </authorList>
    </citation>
    <scope>NUCLEOTIDE SEQUENCE [LARGE SCALE GENOMIC DNA]</scope>
    <source>
        <strain evidence="14 15">DSM 102940</strain>
    </source>
</reference>
<evidence type="ECO:0000256" key="5">
    <source>
        <dbReference type="ARBA" id="ARBA00022826"/>
    </source>
</evidence>
<comment type="subcellular location">
    <subcellularLocation>
        <location evidence="1">Membrane</location>
        <topology evidence="1">Multi-pass membrane protein</topology>
    </subcellularLocation>
</comment>
<gene>
    <name evidence="14" type="ORF">EV214_13142</name>
</gene>
<keyword evidence="5" id="KW-0631">Potassium channel</keyword>
<evidence type="ECO:0000256" key="4">
    <source>
        <dbReference type="ARBA" id="ARBA00022692"/>
    </source>
</evidence>
<keyword evidence="4 12" id="KW-0812">Transmembrane</keyword>
<evidence type="ECO:0000256" key="10">
    <source>
        <dbReference type="ARBA" id="ARBA00023136"/>
    </source>
</evidence>
<keyword evidence="2" id="KW-0813">Transport</keyword>
<dbReference type="PANTHER" id="PTHR11537:SF254">
    <property type="entry name" value="POTASSIUM VOLTAGE-GATED CHANNEL PROTEIN SHAB"/>
    <property type="match status" value="1"/>
</dbReference>
<keyword evidence="6" id="KW-0851">Voltage-gated channel</keyword>
<dbReference type="GO" id="GO:0001508">
    <property type="term" value="P:action potential"/>
    <property type="evidence" value="ECO:0007669"/>
    <property type="project" value="TreeGrafter"/>
</dbReference>
<dbReference type="RefSeq" id="WP_132247522.1">
    <property type="nucleotide sequence ID" value="NZ_SLWV01000031.1"/>
</dbReference>
<evidence type="ECO:0000256" key="7">
    <source>
        <dbReference type="ARBA" id="ARBA00022958"/>
    </source>
</evidence>
<keyword evidence="3" id="KW-0633">Potassium transport</keyword>
<dbReference type="InterPro" id="IPR027359">
    <property type="entry name" value="Volt_channel_dom_sf"/>
</dbReference>
<evidence type="ECO:0000256" key="8">
    <source>
        <dbReference type="ARBA" id="ARBA00022989"/>
    </source>
</evidence>
<dbReference type="Pfam" id="PF00520">
    <property type="entry name" value="Ion_trans"/>
    <property type="match status" value="1"/>
</dbReference>
<evidence type="ECO:0000256" key="11">
    <source>
        <dbReference type="ARBA" id="ARBA00023303"/>
    </source>
</evidence>
<dbReference type="GO" id="GO:0008076">
    <property type="term" value="C:voltage-gated potassium channel complex"/>
    <property type="evidence" value="ECO:0007669"/>
    <property type="project" value="InterPro"/>
</dbReference>
<keyword evidence="9" id="KW-0406">Ion transport</keyword>
<comment type="caution">
    <text evidence="14">The sequence shown here is derived from an EMBL/GenBank/DDBJ whole genome shotgun (WGS) entry which is preliminary data.</text>
</comment>
<keyword evidence="7" id="KW-0630">Potassium</keyword>
<dbReference type="SUPFAM" id="SSF81324">
    <property type="entry name" value="Voltage-gated potassium channels"/>
    <property type="match status" value="1"/>
</dbReference>
<dbReference type="Proteomes" id="UP000294919">
    <property type="component" value="Unassembled WGS sequence"/>
</dbReference>
<dbReference type="AlphaFoldDB" id="A0A4R2KHP1"/>
<evidence type="ECO:0000256" key="1">
    <source>
        <dbReference type="ARBA" id="ARBA00004141"/>
    </source>
</evidence>
<sequence length="254" mass="29264">MICEMGEISKKSKADIVYEILIAVLALVAVITNIIDFSKNINMEVLNNGILIVFATDYFSRMFFSRNKKKFFKENILDLIAIIPFNSLFRAFRIVRLVKVVRLTKAIKILRVFTFSKKFHNTIKKFLRTNGFIYMIYITIFIIFLGSILLYIVEKNNVVTTYEDAVWLSFCSASLFGYEGIETLSLAGKIITGTLVISGIFFTGMFTATSATFFIRKQKNAKIEAIENRIIDLSDLNIQQFDEAMNYIKYVRSR</sequence>
<dbReference type="GO" id="GO:0005249">
    <property type="term" value="F:voltage-gated potassium channel activity"/>
    <property type="evidence" value="ECO:0007669"/>
    <property type="project" value="InterPro"/>
</dbReference>
<evidence type="ECO:0000259" key="13">
    <source>
        <dbReference type="Pfam" id="PF00520"/>
    </source>
</evidence>
<proteinExistence type="predicted"/>
<dbReference type="EMBL" id="SLWV01000031">
    <property type="protein sequence ID" value="TCO69518.1"/>
    <property type="molecule type" value="Genomic_DNA"/>
</dbReference>
<evidence type="ECO:0000256" key="9">
    <source>
        <dbReference type="ARBA" id="ARBA00023065"/>
    </source>
</evidence>
<evidence type="ECO:0000256" key="2">
    <source>
        <dbReference type="ARBA" id="ARBA00022448"/>
    </source>
</evidence>
<feature type="transmembrane region" description="Helical" evidence="12">
    <location>
        <begin position="190"/>
        <end position="215"/>
    </location>
</feature>
<dbReference type="Gene3D" id="1.10.287.70">
    <property type="match status" value="1"/>
</dbReference>
<feature type="domain" description="Ion transport" evidence="13">
    <location>
        <begin position="17"/>
        <end position="207"/>
    </location>
</feature>
<evidence type="ECO:0000313" key="15">
    <source>
        <dbReference type="Proteomes" id="UP000294919"/>
    </source>
</evidence>
<feature type="transmembrane region" description="Helical" evidence="12">
    <location>
        <begin position="16"/>
        <end position="35"/>
    </location>
</feature>
<evidence type="ECO:0000256" key="6">
    <source>
        <dbReference type="ARBA" id="ARBA00022882"/>
    </source>
</evidence>
<name>A0A4R2KHP1_9FIRM</name>
<keyword evidence="10 12" id="KW-0472">Membrane</keyword>
<dbReference type="Gene3D" id="1.20.120.350">
    <property type="entry name" value="Voltage-gated potassium channels. Chain C"/>
    <property type="match status" value="1"/>
</dbReference>
<keyword evidence="8 12" id="KW-1133">Transmembrane helix</keyword>
<dbReference type="PANTHER" id="PTHR11537">
    <property type="entry name" value="VOLTAGE-GATED POTASSIUM CHANNEL"/>
    <property type="match status" value="1"/>
</dbReference>
<evidence type="ECO:0000313" key="14">
    <source>
        <dbReference type="EMBL" id="TCO69518.1"/>
    </source>
</evidence>
<dbReference type="InterPro" id="IPR005821">
    <property type="entry name" value="Ion_trans_dom"/>
</dbReference>
<dbReference type="InterPro" id="IPR028325">
    <property type="entry name" value="VG_K_chnl"/>
</dbReference>
<feature type="transmembrane region" description="Helical" evidence="12">
    <location>
        <begin position="47"/>
        <end position="64"/>
    </location>
</feature>
<keyword evidence="15" id="KW-1185">Reference proteome</keyword>
<evidence type="ECO:0000256" key="12">
    <source>
        <dbReference type="SAM" id="Phobius"/>
    </source>
</evidence>
<organism evidence="14 15">
    <name type="scientific">Marinisporobacter balticus</name>
    <dbReference type="NCBI Taxonomy" id="2018667"/>
    <lineage>
        <taxon>Bacteria</taxon>
        <taxon>Bacillati</taxon>
        <taxon>Bacillota</taxon>
        <taxon>Clostridia</taxon>
        <taxon>Peptostreptococcales</taxon>
        <taxon>Thermotaleaceae</taxon>
        <taxon>Marinisporobacter</taxon>
    </lineage>
</organism>
<keyword evidence="11 14" id="KW-0407">Ion channel</keyword>
<evidence type="ECO:0000256" key="3">
    <source>
        <dbReference type="ARBA" id="ARBA00022538"/>
    </source>
</evidence>
<accession>A0A4R2KHP1</accession>
<feature type="transmembrane region" description="Helical" evidence="12">
    <location>
        <begin position="132"/>
        <end position="153"/>
    </location>
</feature>